<keyword evidence="3" id="KW-1185">Reference proteome</keyword>
<evidence type="ECO:0000313" key="2">
    <source>
        <dbReference type="EMBL" id="NHN55771.1"/>
    </source>
</evidence>
<proteinExistence type="predicted"/>
<comment type="caution">
    <text evidence="2">The sequence shown here is derived from an EMBL/GenBank/DDBJ whole genome shotgun (WGS) entry which is preliminary data.</text>
</comment>
<protein>
    <submittedName>
        <fullName evidence="2">Uncharacterized protein</fullName>
    </submittedName>
</protein>
<accession>A0A967EEL0</accession>
<name>A0A967EEL0_9MICO</name>
<dbReference type="EMBL" id="JAAOIV010000005">
    <property type="protein sequence ID" value="NHN55771.1"/>
    <property type="molecule type" value="Genomic_DNA"/>
</dbReference>
<dbReference type="Proteomes" id="UP000744769">
    <property type="component" value="Unassembled WGS sequence"/>
</dbReference>
<gene>
    <name evidence="2" type="ORF">G9U51_08275</name>
</gene>
<evidence type="ECO:0000313" key="3">
    <source>
        <dbReference type="Proteomes" id="UP000744769"/>
    </source>
</evidence>
<dbReference type="RefSeq" id="WP_166195899.1">
    <property type="nucleotide sequence ID" value="NZ_JAAOIV010000005.1"/>
</dbReference>
<reference evidence="2" key="1">
    <citation type="submission" date="2020-03" db="EMBL/GenBank/DDBJ databases">
        <title>Draft sequencing of Calidifontibacter sp. DB0510.</title>
        <authorList>
            <person name="Kim D.-U."/>
        </authorList>
    </citation>
    <scope>NUCLEOTIDE SEQUENCE</scope>
    <source>
        <strain evidence="2">DB0510</strain>
    </source>
</reference>
<sequence>MANKTNRTPAPVPDNAPRPTDHQAKQTGQENDDFTFTGADGNTYTIPDATEAMRKVPGSAIHEMMLNPSDIQMQSRLTAFALEQSNIEPVAKAQLLALPWEEYVAIVGDWFESADVEGASVGKSSGSSD</sequence>
<feature type="region of interest" description="Disordered" evidence="1">
    <location>
        <begin position="1"/>
        <end position="45"/>
    </location>
</feature>
<evidence type="ECO:0000256" key="1">
    <source>
        <dbReference type="SAM" id="MobiDB-lite"/>
    </source>
</evidence>
<dbReference type="AlphaFoldDB" id="A0A967EEL0"/>
<organism evidence="2 3">
    <name type="scientific">Metallococcus carri</name>
    <dbReference type="NCBI Taxonomy" id="1656884"/>
    <lineage>
        <taxon>Bacteria</taxon>
        <taxon>Bacillati</taxon>
        <taxon>Actinomycetota</taxon>
        <taxon>Actinomycetes</taxon>
        <taxon>Micrococcales</taxon>
        <taxon>Dermacoccaceae</taxon>
        <taxon>Metallococcus</taxon>
    </lineage>
</organism>